<accession>A0A7G8LIK2</accession>
<evidence type="ECO:0000313" key="3">
    <source>
        <dbReference type="Proteomes" id="UP000515957"/>
    </source>
</evidence>
<evidence type="ECO:0000313" key="2">
    <source>
        <dbReference type="EMBL" id="QNJ57074.1"/>
    </source>
</evidence>
<dbReference type="GeneID" id="70080680"/>
<evidence type="ECO:0000259" key="1">
    <source>
        <dbReference type="Pfam" id="PF14594"/>
    </source>
</evidence>
<dbReference type="RefSeq" id="YP_010246143.1">
    <property type="nucleotide sequence ID" value="NC_060133.1"/>
</dbReference>
<dbReference type="Proteomes" id="UP000515957">
    <property type="component" value="Segment"/>
</dbReference>
<keyword evidence="3" id="KW-1185">Reference proteome</keyword>
<protein>
    <submittedName>
        <fullName evidence="2">Minor tail protein</fullName>
    </submittedName>
</protein>
<name>A0A7G8LIK2_9CAUD</name>
<organism evidence="2 3">
    <name type="scientific">Gordonia phage Rabbitrun</name>
    <dbReference type="NCBI Taxonomy" id="2762280"/>
    <lineage>
        <taxon>Viruses</taxon>
        <taxon>Duplodnaviria</taxon>
        <taxon>Heunggongvirae</taxon>
        <taxon>Uroviricota</taxon>
        <taxon>Caudoviricetes</taxon>
        <taxon>Deeyouvirinae</taxon>
        <taxon>Nevillevirus</taxon>
        <taxon>Nevillevirus rabbitrun</taxon>
    </lineage>
</organism>
<proteinExistence type="predicted"/>
<dbReference type="KEGG" id="vg:70080680"/>
<dbReference type="Pfam" id="PF14594">
    <property type="entry name" value="Sipho_Gp37"/>
    <property type="match status" value="1"/>
</dbReference>
<feature type="domain" description="Gp28/Gp37-like" evidence="1">
    <location>
        <begin position="44"/>
        <end position="531"/>
    </location>
</feature>
<reference evidence="2 3" key="1">
    <citation type="submission" date="2020-06" db="EMBL/GenBank/DDBJ databases">
        <authorList>
            <person name="Herren C.D."/>
            <person name="Smith Caldas M."/>
            <person name="Brooke G.M."/>
            <person name="Cabrera L.J."/>
            <person name="Caudill C.B."/>
            <person name="Ewell K.O."/>
            <person name="Haas C.L."/>
            <person name="Shapland G.L."/>
            <person name="Sitek C.J."/>
            <person name="Thompson J.S."/>
            <person name="Pollenz R.S."/>
            <person name="Garlena R.A."/>
            <person name="Russell D.A."/>
            <person name="Pope W.H."/>
            <person name="Jacobs-Sera D."/>
            <person name="Hatfull G.F."/>
        </authorList>
    </citation>
    <scope>NUCLEOTIDE SEQUENCE [LARGE SCALE GENOMIC DNA]</scope>
</reference>
<dbReference type="InterPro" id="IPR029432">
    <property type="entry name" value="Gp28/Gp37-like_dom"/>
</dbReference>
<dbReference type="EMBL" id="MT658805">
    <property type="protein sequence ID" value="QNJ57074.1"/>
    <property type="molecule type" value="Genomic_DNA"/>
</dbReference>
<gene>
    <name evidence="2" type="primary">30</name>
    <name evidence="2" type="ORF">SEA_RABBITRUN_30</name>
</gene>
<sequence length="581" mass="64559">MTTPLVDLFEVRDACDATRQAHKAMAKRAPWIRLWANPPSGEEDRGLVLRGVVHDSIAGQFPFTIKDPAQGTLRLRLDHFLAKWLISIPDDPEAKKNVVISVDHMGRGKDCKLRWSGILHHWQVTKDGQGVYYLEAVFVDDRQMISFLLGPPNPALPIPIFQFPRVLPLFGPARWIVSFLILINIMRVEASWWTLPDDPFTSNGWMSKIDSSRWQAHIKCGSLLNDDSLWALLATRMQAIDTVISDVLDDAKLVLTYRRYFTVDGETVEDTGLDLPSIRNGAVVFEVVDKSGYHNPEGTWFNGGGIVGGLGRSAVEFLDGFIESILTPITDDQTIWPDAYYEEGFFQQLPNHPWIVLRDSKWSQIETSNLAWNPAGPVSVVVGGANPYADQLAELTIQMVGNILGYFALAGFSSAGDIAASVIMPFLQGTILAWQRFTNHSRAHNLGWVHLWEIYQQGGDSNAWSLAALGALREGFEATESQTTHEFTMGIGPIYPGIHFMPGDRLGSTAEKIIPNKVFVDAVQEITLTWDFSSGGSDGPMYQYTVRVGTNTAAMSIAERQARLISKALETLQELGVRMIS</sequence>